<dbReference type="PANTHER" id="PTHR21047">
    <property type="entry name" value="DTDP-6-DEOXY-D-GLUCOSE-3,5 EPIMERASE"/>
    <property type="match status" value="1"/>
</dbReference>
<comment type="catalytic activity">
    <reaction evidence="1 5">
        <text>dTDP-4-dehydro-6-deoxy-alpha-D-glucose = dTDP-4-dehydro-beta-L-rhamnose</text>
        <dbReference type="Rhea" id="RHEA:16969"/>
        <dbReference type="ChEBI" id="CHEBI:57649"/>
        <dbReference type="ChEBI" id="CHEBI:62830"/>
        <dbReference type="EC" id="5.1.3.13"/>
    </reaction>
</comment>
<dbReference type="NCBIfam" id="TIGR01221">
    <property type="entry name" value="rmlC"/>
    <property type="match status" value="1"/>
</dbReference>
<evidence type="ECO:0000256" key="1">
    <source>
        <dbReference type="ARBA" id="ARBA00001298"/>
    </source>
</evidence>
<comment type="similarity">
    <text evidence="5">Belongs to the dTDP-4-dehydrorhamnose 3,5-epimerase family.</text>
</comment>
<dbReference type="EC" id="5.1.3.13" evidence="3 5"/>
<accession>A0ABQ3KXE2</accession>
<dbReference type="PANTHER" id="PTHR21047:SF2">
    <property type="entry name" value="THYMIDINE DIPHOSPHO-4-KETO-RHAMNOSE 3,5-EPIMERASE"/>
    <property type="match status" value="1"/>
</dbReference>
<dbReference type="Proteomes" id="UP000659697">
    <property type="component" value="Unassembled WGS sequence"/>
</dbReference>
<comment type="subunit">
    <text evidence="5">Homodimer.</text>
</comment>
<dbReference type="InterPro" id="IPR014710">
    <property type="entry name" value="RmlC-like_jellyroll"/>
</dbReference>
<comment type="function">
    <text evidence="2 5">Catalyzes the epimerization of the C3' and C5'positions of dTDP-6-deoxy-D-xylo-4-hexulose, forming dTDP-6-deoxy-L-lyxo-4-hexulose.</text>
</comment>
<dbReference type="SUPFAM" id="SSF51182">
    <property type="entry name" value="RmlC-like cupins"/>
    <property type="match status" value="1"/>
</dbReference>
<dbReference type="CDD" id="cd00438">
    <property type="entry name" value="cupin_RmlC"/>
    <property type="match status" value="1"/>
</dbReference>
<evidence type="ECO:0000256" key="4">
    <source>
        <dbReference type="ARBA" id="ARBA00019595"/>
    </source>
</evidence>
<organism evidence="6 7">
    <name type="scientific">Alishewanella longhuensis</name>
    <dbReference type="NCBI Taxonomy" id="1091037"/>
    <lineage>
        <taxon>Bacteria</taxon>
        <taxon>Pseudomonadati</taxon>
        <taxon>Pseudomonadota</taxon>
        <taxon>Gammaproteobacteria</taxon>
        <taxon>Alteromonadales</taxon>
        <taxon>Alteromonadaceae</taxon>
        <taxon>Alishewanella</taxon>
    </lineage>
</organism>
<protein>
    <recommendedName>
        <fullName evidence="4 5">dTDP-4-dehydrorhamnose 3,5-epimerase</fullName>
        <ecNumber evidence="3 5">5.1.3.13</ecNumber>
    </recommendedName>
    <alternativeName>
        <fullName evidence="5">Thymidine diphospho-4-keto-rhamnose 3,5-epimerase</fullName>
    </alternativeName>
</protein>
<dbReference type="InterPro" id="IPR011051">
    <property type="entry name" value="RmlC_Cupin_sf"/>
</dbReference>
<dbReference type="InterPro" id="IPR000888">
    <property type="entry name" value="RmlC-like"/>
</dbReference>
<keyword evidence="5" id="KW-0413">Isomerase</keyword>
<sequence length="187" mass="21279">MTFIATTIPDVKLKTPLVHKDQRGFFYEAFRAHDFKQQCGSYTFKQLNRSSSVKGVLRGLHFQHLAAQGKLLSVLVGTIVDVVVDLRPTSATFGQVLTLTLDATQHQQLWIPPGFAHGFFVLSDTAFIEYQCTEYFDPNDQYVIRWDDPSLAINWSLDKTDPVVSPKDEKGMSWQCFLDKFVDKTIV</sequence>
<dbReference type="RefSeq" id="WP_189432252.1">
    <property type="nucleotide sequence ID" value="NZ_BNAO01000003.1"/>
</dbReference>
<keyword evidence="7" id="KW-1185">Reference proteome</keyword>
<dbReference type="EMBL" id="BNAO01000003">
    <property type="protein sequence ID" value="GHG67927.1"/>
    <property type="molecule type" value="Genomic_DNA"/>
</dbReference>
<dbReference type="Pfam" id="PF00908">
    <property type="entry name" value="dTDP_sugar_isom"/>
    <property type="match status" value="1"/>
</dbReference>
<name>A0ABQ3KXE2_9ALTE</name>
<evidence type="ECO:0000313" key="6">
    <source>
        <dbReference type="EMBL" id="GHG67927.1"/>
    </source>
</evidence>
<comment type="caution">
    <text evidence="6">The sequence shown here is derived from an EMBL/GenBank/DDBJ whole genome shotgun (WGS) entry which is preliminary data.</text>
</comment>
<comment type="pathway">
    <text evidence="5">Carbohydrate biosynthesis; dTDP-L-rhamnose biosynthesis.</text>
</comment>
<evidence type="ECO:0000256" key="3">
    <source>
        <dbReference type="ARBA" id="ARBA00012098"/>
    </source>
</evidence>
<reference evidence="7" key="1">
    <citation type="journal article" date="2019" name="Int. J. Syst. Evol. Microbiol.">
        <title>The Global Catalogue of Microorganisms (GCM) 10K type strain sequencing project: providing services to taxonomists for standard genome sequencing and annotation.</title>
        <authorList>
            <consortium name="The Broad Institute Genomics Platform"/>
            <consortium name="The Broad Institute Genome Sequencing Center for Infectious Disease"/>
            <person name="Wu L."/>
            <person name="Ma J."/>
        </authorList>
    </citation>
    <scope>NUCLEOTIDE SEQUENCE [LARGE SCALE GENOMIC DNA]</scope>
    <source>
        <strain evidence="7">CGMCC 1.7003</strain>
    </source>
</reference>
<evidence type="ECO:0000256" key="2">
    <source>
        <dbReference type="ARBA" id="ARBA00001997"/>
    </source>
</evidence>
<evidence type="ECO:0000313" key="7">
    <source>
        <dbReference type="Proteomes" id="UP000659697"/>
    </source>
</evidence>
<evidence type="ECO:0000256" key="5">
    <source>
        <dbReference type="RuleBase" id="RU364069"/>
    </source>
</evidence>
<proteinExistence type="inferred from homology"/>
<gene>
    <name evidence="6" type="ORF">GCM10010919_16980</name>
</gene>
<dbReference type="Gene3D" id="2.60.120.10">
    <property type="entry name" value="Jelly Rolls"/>
    <property type="match status" value="1"/>
</dbReference>